<name>A0ABQ5AUS5_9ASTR</name>
<organism evidence="1 2">
    <name type="scientific">Tanacetum coccineum</name>
    <dbReference type="NCBI Taxonomy" id="301880"/>
    <lineage>
        <taxon>Eukaryota</taxon>
        <taxon>Viridiplantae</taxon>
        <taxon>Streptophyta</taxon>
        <taxon>Embryophyta</taxon>
        <taxon>Tracheophyta</taxon>
        <taxon>Spermatophyta</taxon>
        <taxon>Magnoliopsida</taxon>
        <taxon>eudicotyledons</taxon>
        <taxon>Gunneridae</taxon>
        <taxon>Pentapetalae</taxon>
        <taxon>asterids</taxon>
        <taxon>campanulids</taxon>
        <taxon>Asterales</taxon>
        <taxon>Asteraceae</taxon>
        <taxon>Asteroideae</taxon>
        <taxon>Anthemideae</taxon>
        <taxon>Anthemidinae</taxon>
        <taxon>Tanacetum</taxon>
    </lineage>
</organism>
<evidence type="ECO:0000313" key="2">
    <source>
        <dbReference type="Proteomes" id="UP001151760"/>
    </source>
</evidence>
<reference evidence="1" key="1">
    <citation type="journal article" date="2022" name="Int. J. Mol. Sci.">
        <title>Draft Genome of Tanacetum Coccineum: Genomic Comparison of Closely Related Tanacetum-Family Plants.</title>
        <authorList>
            <person name="Yamashiro T."/>
            <person name="Shiraishi A."/>
            <person name="Nakayama K."/>
            <person name="Satake H."/>
        </authorList>
    </citation>
    <scope>NUCLEOTIDE SEQUENCE</scope>
</reference>
<gene>
    <name evidence="1" type="ORF">Tco_0840717</name>
</gene>
<accession>A0ABQ5AUS5</accession>
<reference evidence="1" key="2">
    <citation type="submission" date="2022-01" db="EMBL/GenBank/DDBJ databases">
        <authorList>
            <person name="Yamashiro T."/>
            <person name="Shiraishi A."/>
            <person name="Satake H."/>
            <person name="Nakayama K."/>
        </authorList>
    </citation>
    <scope>NUCLEOTIDE SEQUENCE</scope>
</reference>
<evidence type="ECO:0008006" key="3">
    <source>
        <dbReference type="Google" id="ProtNLM"/>
    </source>
</evidence>
<comment type="caution">
    <text evidence="1">The sequence shown here is derived from an EMBL/GenBank/DDBJ whole genome shotgun (WGS) entry which is preliminary data.</text>
</comment>
<dbReference type="Proteomes" id="UP001151760">
    <property type="component" value="Unassembled WGS sequence"/>
</dbReference>
<feature type="non-terminal residue" evidence="1">
    <location>
        <position position="223"/>
    </location>
</feature>
<dbReference type="EMBL" id="BQNB010012653">
    <property type="protein sequence ID" value="GJT06255.1"/>
    <property type="molecule type" value="Genomic_DNA"/>
</dbReference>
<proteinExistence type="predicted"/>
<sequence>MNDVVSNQVLPSLILDDSCISNRDFSLSLMGKVKDIRVMPNLYVILEKEGFQNLSLTYLGGLWVLIETFSIFAKEKLLNHTRVGSWFSSLKPACNSFVSDERVVWISLEGLPLKVWTRNTFAKVASKWDDLSSDDEEDAGDDRLQFGDKVTADNDVEMVSESSCMHNNDLIYDNNHNNMMHDKDKVLSKDPFNLYDFLNKRKDNGDDLNYPPSFTPSVINVEE</sequence>
<evidence type="ECO:0000313" key="1">
    <source>
        <dbReference type="EMBL" id="GJT06255.1"/>
    </source>
</evidence>
<keyword evidence="2" id="KW-1185">Reference proteome</keyword>
<protein>
    <recommendedName>
        <fullName evidence="3">DUF4283 domain-containing protein</fullName>
    </recommendedName>
</protein>